<comment type="similarity">
    <text evidence="5 6">Belongs to the XseA family.</text>
</comment>
<dbReference type="HAMAP" id="MF_00378">
    <property type="entry name" value="Exonuc_7_L"/>
    <property type="match status" value="1"/>
</dbReference>
<evidence type="ECO:0000256" key="6">
    <source>
        <dbReference type="RuleBase" id="RU004355"/>
    </source>
</evidence>
<dbReference type="InterPro" id="IPR025824">
    <property type="entry name" value="OB-fold_nuc-bd_dom"/>
</dbReference>
<dbReference type="GO" id="GO:0009318">
    <property type="term" value="C:exodeoxyribonuclease VII complex"/>
    <property type="evidence" value="ECO:0007669"/>
    <property type="project" value="UniProtKB-UniRule"/>
</dbReference>
<dbReference type="HOGENOM" id="CLU_023625_2_0_6"/>
<evidence type="ECO:0000313" key="11">
    <source>
        <dbReference type="Proteomes" id="UP000010305"/>
    </source>
</evidence>
<keyword evidence="2 5" id="KW-0540">Nuclease</keyword>
<comment type="subcellular location">
    <subcellularLocation>
        <location evidence="5 6">Cytoplasm</location>
    </subcellularLocation>
</comment>
<dbReference type="Pfam" id="PF02601">
    <property type="entry name" value="Exonuc_VII_L"/>
    <property type="match status" value="1"/>
</dbReference>
<dbReference type="GO" id="GO:0005737">
    <property type="term" value="C:cytoplasm"/>
    <property type="evidence" value="ECO:0007669"/>
    <property type="project" value="UniProtKB-SubCell"/>
</dbReference>
<evidence type="ECO:0000259" key="8">
    <source>
        <dbReference type="Pfam" id="PF02601"/>
    </source>
</evidence>
<evidence type="ECO:0000256" key="1">
    <source>
        <dbReference type="ARBA" id="ARBA00022490"/>
    </source>
</evidence>
<accession>J5KFW5</accession>
<dbReference type="InterPro" id="IPR003753">
    <property type="entry name" value="Exonuc_VII_L"/>
</dbReference>
<comment type="function">
    <text evidence="5">Bidirectionally degrades single-stranded DNA into large acid-insoluble oligonucleotides, which are then degraded further into small acid-soluble oligonucleotides.</text>
</comment>
<sequence length="454" mass="50927">MQNDIVSQNEEIISVGELNRSAKYLLENNFSNISVLGEISNLAKPSSGHIYFTLKDEDGAIRCAMFKNQNLKLNFSPENGDQCVLKGQVSLYAPRGDYQLIVKSIQPAGAGNLMQQFEALKKKLDQEGLFNLDEKFQIPESPKHIGIITSLSTAALQDIISTVKRRAPSTQISVSDASVQGDNAHVSIIAAMERILEFNKKTESSPIDLVVFARGGGSIEDLWCFNNEELAREIYNYPIPTISGVGHEIDFTICDFVSDIRMPTPTAAAELFTEFNYQLQDKFIEYKMKLESVLNKKIDELKNLLLQNQSKLKNPITKLREISQRLDNADLRLQQNQKLIIANYNNKINLLIGNINNFNPEKRLQDLSDKVNSLNEFLQRGISSNVKNIKNQLIKLHKNLEILSPLSILDRGYAILTNKTGAAIKSIKEVSKGESLRARLSEGSLDLDVKNKNE</sequence>
<dbReference type="CDD" id="cd04489">
    <property type="entry name" value="ExoVII_LU_OBF"/>
    <property type="match status" value="1"/>
</dbReference>
<evidence type="ECO:0000313" key="10">
    <source>
        <dbReference type="EMBL" id="EJP72146.1"/>
    </source>
</evidence>
<dbReference type="EC" id="3.1.11.6" evidence="5"/>
<feature type="coiled-coil region" evidence="7">
    <location>
        <begin position="287"/>
        <end position="339"/>
    </location>
</feature>
<dbReference type="GO" id="GO:0003676">
    <property type="term" value="F:nucleic acid binding"/>
    <property type="evidence" value="ECO:0007669"/>
    <property type="project" value="InterPro"/>
</dbReference>
<dbReference type="Pfam" id="PF13742">
    <property type="entry name" value="tRNA_anti_2"/>
    <property type="match status" value="1"/>
</dbReference>
<evidence type="ECO:0000256" key="2">
    <source>
        <dbReference type="ARBA" id="ARBA00022722"/>
    </source>
</evidence>
<comment type="catalytic activity">
    <reaction evidence="5 6">
        <text>Exonucleolytic cleavage in either 5'- to 3'- or 3'- to 5'-direction to yield nucleoside 5'-phosphates.</text>
        <dbReference type="EC" id="3.1.11.6"/>
    </reaction>
</comment>
<dbReference type="Proteomes" id="UP000010305">
    <property type="component" value="Unassembled WGS sequence"/>
</dbReference>
<evidence type="ECO:0000256" key="4">
    <source>
        <dbReference type="ARBA" id="ARBA00022839"/>
    </source>
</evidence>
<feature type="domain" description="Exonuclease VII large subunit C-terminal" evidence="8">
    <location>
        <begin position="129"/>
        <end position="446"/>
    </location>
</feature>
<protein>
    <recommendedName>
        <fullName evidence="5">Exodeoxyribonuclease 7 large subunit</fullName>
        <ecNumber evidence="5">3.1.11.6</ecNumber>
    </recommendedName>
    <alternativeName>
        <fullName evidence="5">Exodeoxyribonuclease VII large subunit</fullName>
        <shortName evidence="5">Exonuclease VII large subunit</shortName>
    </alternativeName>
</protein>
<dbReference type="NCBIfam" id="TIGR00237">
    <property type="entry name" value="xseA"/>
    <property type="match status" value="1"/>
</dbReference>
<dbReference type="GO" id="GO:0008855">
    <property type="term" value="F:exodeoxyribonuclease VII activity"/>
    <property type="evidence" value="ECO:0007669"/>
    <property type="project" value="UniProtKB-UniRule"/>
</dbReference>
<dbReference type="GO" id="GO:0006308">
    <property type="term" value="P:DNA catabolic process"/>
    <property type="evidence" value="ECO:0007669"/>
    <property type="project" value="UniProtKB-UniRule"/>
</dbReference>
<reference evidence="10 11" key="1">
    <citation type="journal article" date="2012" name="ISME J.">
        <title>Genomic insights to SAR86, an abundant and uncultivated marine bacterial lineage.</title>
        <authorList>
            <person name="Dupont C.L."/>
            <person name="Rusch D.B."/>
            <person name="Yooseph S."/>
            <person name="Lombardo M.J."/>
            <person name="Richter R.A."/>
            <person name="Valas R."/>
            <person name="Novotny M."/>
            <person name="Yee-Greenbaum J."/>
            <person name="Selengut J.D."/>
            <person name="Haft D.H."/>
            <person name="Halpern A.L."/>
            <person name="Lasken R.S."/>
            <person name="Nealson K."/>
            <person name="Friedman R."/>
            <person name="Venter J.C."/>
        </authorList>
    </citation>
    <scope>NUCLEOTIDE SEQUENCE [LARGE SCALE GENOMIC DNA]</scope>
</reference>
<keyword evidence="4 5" id="KW-0269">Exonuclease</keyword>
<proteinExistence type="inferred from homology"/>
<keyword evidence="3 5" id="KW-0378">Hydrolase</keyword>
<dbReference type="PANTHER" id="PTHR30008">
    <property type="entry name" value="EXODEOXYRIBONUCLEASE 7 LARGE SUBUNIT"/>
    <property type="match status" value="1"/>
</dbReference>
<keyword evidence="1 5" id="KW-0963">Cytoplasm</keyword>
<dbReference type="EMBL" id="JH611156">
    <property type="protein sequence ID" value="EJP72146.1"/>
    <property type="molecule type" value="Genomic_DNA"/>
</dbReference>
<evidence type="ECO:0000256" key="7">
    <source>
        <dbReference type="SAM" id="Coils"/>
    </source>
</evidence>
<name>J5KFW5_9GAMM</name>
<dbReference type="STRING" id="1123866.NT01SARS_0639"/>
<gene>
    <name evidence="5 10" type="primary">xseA</name>
    <name evidence="10" type="ORF">NT01SARS_0639</name>
</gene>
<dbReference type="InterPro" id="IPR020579">
    <property type="entry name" value="Exonuc_VII_lsu_C"/>
</dbReference>
<comment type="subunit">
    <text evidence="5">Heterooligomer composed of large and small subunits.</text>
</comment>
<evidence type="ECO:0000256" key="3">
    <source>
        <dbReference type="ARBA" id="ARBA00022801"/>
    </source>
</evidence>
<feature type="domain" description="OB-fold nucleic acid binding" evidence="9">
    <location>
        <begin position="13"/>
        <end position="106"/>
    </location>
</feature>
<keyword evidence="7" id="KW-0175">Coiled coil</keyword>
<dbReference type="PANTHER" id="PTHR30008:SF0">
    <property type="entry name" value="EXODEOXYRIBONUCLEASE 7 LARGE SUBUNIT"/>
    <property type="match status" value="1"/>
</dbReference>
<dbReference type="AlphaFoldDB" id="J5KFW5"/>
<evidence type="ECO:0000256" key="5">
    <source>
        <dbReference type="HAMAP-Rule" id="MF_00378"/>
    </source>
</evidence>
<organism evidence="10 11">
    <name type="scientific">SAR86 cluster bacterium SAR86A</name>
    <dbReference type="NCBI Taxonomy" id="1123866"/>
    <lineage>
        <taxon>Bacteria</taxon>
        <taxon>Pseudomonadati</taxon>
        <taxon>Pseudomonadota</taxon>
        <taxon>Gammaproteobacteria</taxon>
        <taxon>SAR86 cluster</taxon>
    </lineage>
</organism>
<evidence type="ECO:0000259" key="9">
    <source>
        <dbReference type="Pfam" id="PF13742"/>
    </source>
</evidence>